<evidence type="ECO:0000313" key="6">
    <source>
        <dbReference type="EMBL" id="KAK9863495.1"/>
    </source>
</evidence>
<feature type="transmembrane region" description="Helical" evidence="5">
    <location>
        <begin position="12"/>
        <end position="31"/>
    </location>
</feature>
<keyword evidence="3 5" id="KW-1133">Transmembrane helix</keyword>
<keyword evidence="7" id="KW-1185">Reference proteome</keyword>
<gene>
    <name evidence="6" type="ORF">WJX84_012193</name>
</gene>
<evidence type="ECO:0000256" key="3">
    <source>
        <dbReference type="ARBA" id="ARBA00022989"/>
    </source>
</evidence>
<evidence type="ECO:0000256" key="2">
    <source>
        <dbReference type="ARBA" id="ARBA00022692"/>
    </source>
</evidence>
<feature type="transmembrane region" description="Helical" evidence="5">
    <location>
        <begin position="218"/>
        <end position="237"/>
    </location>
</feature>
<dbReference type="Proteomes" id="UP001485043">
    <property type="component" value="Unassembled WGS sequence"/>
</dbReference>
<comment type="subcellular location">
    <subcellularLocation>
        <location evidence="1">Membrane</location>
        <topology evidence="1">Multi-pass membrane protein</topology>
    </subcellularLocation>
</comment>
<reference evidence="6 7" key="1">
    <citation type="journal article" date="2024" name="Nat. Commun.">
        <title>Phylogenomics reveals the evolutionary origins of lichenization in chlorophyte algae.</title>
        <authorList>
            <person name="Puginier C."/>
            <person name="Libourel C."/>
            <person name="Otte J."/>
            <person name="Skaloud P."/>
            <person name="Haon M."/>
            <person name="Grisel S."/>
            <person name="Petersen M."/>
            <person name="Berrin J.G."/>
            <person name="Delaux P.M."/>
            <person name="Dal Grande F."/>
            <person name="Keller J."/>
        </authorList>
    </citation>
    <scope>NUCLEOTIDE SEQUENCE [LARGE SCALE GENOMIC DNA]</scope>
    <source>
        <strain evidence="6 7">SAG 2523</strain>
    </source>
</reference>
<dbReference type="PANTHER" id="PTHR11132">
    <property type="entry name" value="SOLUTE CARRIER FAMILY 35"/>
    <property type="match status" value="1"/>
</dbReference>
<evidence type="ECO:0008006" key="8">
    <source>
        <dbReference type="Google" id="ProtNLM"/>
    </source>
</evidence>
<keyword evidence="2 5" id="KW-0812">Transmembrane</keyword>
<feature type="transmembrane region" description="Helical" evidence="5">
    <location>
        <begin position="88"/>
        <end position="106"/>
    </location>
</feature>
<comment type="caution">
    <text evidence="6">The sequence shown here is derived from an EMBL/GenBank/DDBJ whole genome shotgun (WGS) entry which is preliminary data.</text>
</comment>
<dbReference type="GO" id="GO:0016020">
    <property type="term" value="C:membrane"/>
    <property type="evidence" value="ECO:0007669"/>
    <property type="project" value="UniProtKB-SubCell"/>
</dbReference>
<evidence type="ECO:0000256" key="5">
    <source>
        <dbReference type="SAM" id="Phobius"/>
    </source>
</evidence>
<name>A0AAW1T4F5_9CHLO</name>
<protein>
    <recommendedName>
        <fullName evidence="8">Sugar phosphate transporter domain-containing protein</fullName>
    </recommendedName>
</protein>
<keyword evidence="4 5" id="KW-0472">Membrane</keyword>
<organism evidence="6 7">
    <name type="scientific">Apatococcus fuscideae</name>
    <dbReference type="NCBI Taxonomy" id="2026836"/>
    <lineage>
        <taxon>Eukaryota</taxon>
        <taxon>Viridiplantae</taxon>
        <taxon>Chlorophyta</taxon>
        <taxon>core chlorophytes</taxon>
        <taxon>Trebouxiophyceae</taxon>
        <taxon>Chlorellales</taxon>
        <taxon>Chlorellaceae</taxon>
        <taxon>Apatococcus</taxon>
    </lineage>
</organism>
<dbReference type="InterPro" id="IPR050186">
    <property type="entry name" value="TPT_transporter"/>
</dbReference>
<feature type="transmembrane region" description="Helical" evidence="5">
    <location>
        <begin position="38"/>
        <end position="59"/>
    </location>
</feature>
<accession>A0AAW1T4F5</accession>
<dbReference type="EMBL" id="JALJOV010000465">
    <property type="protein sequence ID" value="KAK9863495.1"/>
    <property type="molecule type" value="Genomic_DNA"/>
</dbReference>
<sequence length="291" mass="30803">MPEANKLVVDGVAWLGNVSTSVAIIFINKVLMARSGYGFVYATTLCALHYLACSGSIWVTQTFDSKLLIIPFVCLVERFWLKRTFSRAVILSVAIVVGGVAVVTVTDTGMSSNAGGLFVAGLCFPIPPLHRAGRCCWWAPLLDRYVSSSWVFEYEWVTAAVFVLVASCSICGPGQCDPVRLPGPLLCMDLHGAGPQQDSAGAAGGLGLLGDKVSAKQFFGMLMAVFGMVSYGVASAAPQASHKKSPASPLPAGDETIRLLAQNKDGGGDTVLANGFRLRESEHQRKGAENV</sequence>
<evidence type="ECO:0000313" key="7">
    <source>
        <dbReference type="Proteomes" id="UP001485043"/>
    </source>
</evidence>
<dbReference type="AlphaFoldDB" id="A0AAW1T4F5"/>
<evidence type="ECO:0000256" key="4">
    <source>
        <dbReference type="ARBA" id="ARBA00023136"/>
    </source>
</evidence>
<proteinExistence type="predicted"/>
<evidence type="ECO:0000256" key="1">
    <source>
        <dbReference type="ARBA" id="ARBA00004141"/>
    </source>
</evidence>